<comment type="caution">
    <text evidence="2">The sequence shown here is derived from an EMBL/GenBank/DDBJ whole genome shotgun (WGS) entry which is preliminary data.</text>
</comment>
<feature type="region of interest" description="Disordered" evidence="1">
    <location>
        <begin position="1"/>
        <end position="20"/>
    </location>
</feature>
<feature type="compositionally biased region" description="Polar residues" evidence="1">
    <location>
        <begin position="1"/>
        <end position="12"/>
    </location>
</feature>
<keyword evidence="3" id="KW-1185">Reference proteome</keyword>
<dbReference type="AlphaFoldDB" id="A0A8E0RNN7"/>
<protein>
    <submittedName>
        <fullName evidence="2">Uncharacterized protein</fullName>
    </submittedName>
</protein>
<name>A0A8E0RNN7_9TREM</name>
<organism evidence="2 3">
    <name type="scientific">Fasciolopsis buskii</name>
    <dbReference type="NCBI Taxonomy" id="27845"/>
    <lineage>
        <taxon>Eukaryota</taxon>
        <taxon>Metazoa</taxon>
        <taxon>Spiralia</taxon>
        <taxon>Lophotrochozoa</taxon>
        <taxon>Platyhelminthes</taxon>
        <taxon>Trematoda</taxon>
        <taxon>Digenea</taxon>
        <taxon>Plagiorchiida</taxon>
        <taxon>Echinostomata</taxon>
        <taxon>Echinostomatoidea</taxon>
        <taxon>Fasciolidae</taxon>
        <taxon>Fasciolopsis</taxon>
    </lineage>
</organism>
<gene>
    <name evidence="2" type="ORF">FBUS_10977</name>
</gene>
<evidence type="ECO:0000313" key="2">
    <source>
        <dbReference type="EMBL" id="KAA0188493.1"/>
    </source>
</evidence>
<dbReference type="EMBL" id="LUCM01008392">
    <property type="protein sequence ID" value="KAA0188493.1"/>
    <property type="molecule type" value="Genomic_DNA"/>
</dbReference>
<dbReference type="Proteomes" id="UP000728185">
    <property type="component" value="Unassembled WGS sequence"/>
</dbReference>
<feature type="region of interest" description="Disordered" evidence="1">
    <location>
        <begin position="37"/>
        <end position="80"/>
    </location>
</feature>
<evidence type="ECO:0000256" key="1">
    <source>
        <dbReference type="SAM" id="MobiDB-lite"/>
    </source>
</evidence>
<accession>A0A8E0RNN7</accession>
<sequence>MRLMSTLDSPTMRQLPGPRGVHLCPLSISIRLTKRIRDDVGGMKRTPEAHGRRRMCKEQGPREGRDRRERPHGPYGATTI</sequence>
<evidence type="ECO:0000313" key="3">
    <source>
        <dbReference type="Proteomes" id="UP000728185"/>
    </source>
</evidence>
<proteinExistence type="predicted"/>
<reference evidence="2" key="1">
    <citation type="submission" date="2019-05" db="EMBL/GenBank/DDBJ databases">
        <title>Annotation for the trematode Fasciolopsis buski.</title>
        <authorList>
            <person name="Choi Y.-J."/>
        </authorList>
    </citation>
    <scope>NUCLEOTIDE SEQUENCE</scope>
    <source>
        <strain evidence="2">HT</strain>
        <tissue evidence="2">Whole worm</tissue>
    </source>
</reference>
<feature type="compositionally biased region" description="Basic and acidic residues" evidence="1">
    <location>
        <begin position="37"/>
        <end position="72"/>
    </location>
</feature>